<gene>
    <name evidence="1" type="ORF">S01H1_40036</name>
</gene>
<dbReference type="InterPro" id="IPR052030">
    <property type="entry name" value="Peptidase_M20/M20A_hydrolases"/>
</dbReference>
<accession>X0URB1</accession>
<dbReference type="GO" id="GO:0046657">
    <property type="term" value="P:folic acid catabolic process"/>
    <property type="evidence" value="ECO:0007669"/>
    <property type="project" value="TreeGrafter"/>
</dbReference>
<dbReference type="InterPro" id="IPR002933">
    <property type="entry name" value="Peptidase_M20"/>
</dbReference>
<dbReference type="InterPro" id="IPR017439">
    <property type="entry name" value="Amidohydrolase"/>
</dbReference>
<dbReference type="NCBIfam" id="TIGR01891">
    <property type="entry name" value="amidohydrolases"/>
    <property type="match status" value="1"/>
</dbReference>
<dbReference type="AlphaFoldDB" id="X0URB1"/>
<proteinExistence type="predicted"/>
<comment type="caution">
    <text evidence="1">The sequence shown here is derived from an EMBL/GenBank/DDBJ whole genome shotgun (WGS) entry which is preliminary data.</text>
</comment>
<dbReference type="Pfam" id="PF01546">
    <property type="entry name" value="Peptidase_M20"/>
    <property type="match status" value="1"/>
</dbReference>
<dbReference type="PANTHER" id="PTHR30575:SF0">
    <property type="entry name" value="XAA-ARG DIPEPTIDASE"/>
    <property type="match status" value="1"/>
</dbReference>
<name>X0URB1_9ZZZZ</name>
<evidence type="ECO:0008006" key="2">
    <source>
        <dbReference type="Google" id="ProtNLM"/>
    </source>
</evidence>
<protein>
    <recommendedName>
        <fullName evidence="2">Peptidase M20 dimerisation domain-containing protein</fullName>
    </recommendedName>
</protein>
<dbReference type="GO" id="GO:0005737">
    <property type="term" value="C:cytoplasm"/>
    <property type="evidence" value="ECO:0007669"/>
    <property type="project" value="TreeGrafter"/>
</dbReference>
<dbReference type="PANTHER" id="PTHR30575">
    <property type="entry name" value="PEPTIDASE M20"/>
    <property type="match status" value="1"/>
</dbReference>
<evidence type="ECO:0000313" key="1">
    <source>
        <dbReference type="EMBL" id="GAG02823.1"/>
    </source>
</evidence>
<dbReference type="SUPFAM" id="SSF53187">
    <property type="entry name" value="Zn-dependent exopeptidases"/>
    <property type="match status" value="1"/>
</dbReference>
<reference evidence="1" key="1">
    <citation type="journal article" date="2014" name="Front. Microbiol.">
        <title>High frequency of phylogenetically diverse reductive dehalogenase-homologous genes in deep subseafloor sedimentary metagenomes.</title>
        <authorList>
            <person name="Kawai M."/>
            <person name="Futagami T."/>
            <person name="Toyoda A."/>
            <person name="Takaki Y."/>
            <person name="Nishi S."/>
            <person name="Hori S."/>
            <person name="Arai W."/>
            <person name="Tsubouchi T."/>
            <person name="Morono Y."/>
            <person name="Uchiyama I."/>
            <person name="Ito T."/>
            <person name="Fujiyama A."/>
            <person name="Inagaki F."/>
            <person name="Takami H."/>
        </authorList>
    </citation>
    <scope>NUCLEOTIDE SEQUENCE</scope>
    <source>
        <strain evidence="1">Expedition CK06-06</strain>
    </source>
</reference>
<dbReference type="GO" id="GO:0016805">
    <property type="term" value="F:dipeptidase activity"/>
    <property type="evidence" value="ECO:0007669"/>
    <property type="project" value="TreeGrafter"/>
</dbReference>
<feature type="non-terminal residue" evidence="1">
    <location>
        <position position="176"/>
    </location>
</feature>
<dbReference type="GO" id="GO:0071713">
    <property type="term" value="F:para-aminobenzoyl-glutamate hydrolase activity"/>
    <property type="evidence" value="ECO:0007669"/>
    <property type="project" value="TreeGrafter"/>
</dbReference>
<dbReference type="Gene3D" id="3.40.630.10">
    <property type="entry name" value="Zn peptidases"/>
    <property type="match status" value="1"/>
</dbReference>
<organism evidence="1">
    <name type="scientific">marine sediment metagenome</name>
    <dbReference type="NCBI Taxonomy" id="412755"/>
    <lineage>
        <taxon>unclassified sequences</taxon>
        <taxon>metagenomes</taxon>
        <taxon>ecological metagenomes</taxon>
    </lineage>
</organism>
<sequence>MMKEKAWSWIDESRERLIELSDTIWDYAELGLMEERSSKLLADELESHGFKVERGVAGMPTAFVASWGRGKPVIAILGEFDALPGISQKKVPYRDPLKEGAPGHGCGHNIHGVSGMAGAVAVRYTLEERGLEGTIRFYGSPAEENYDGKTFMARAGFFDDVDASLSHHPSSVNTAG</sequence>
<dbReference type="EMBL" id="BARS01025322">
    <property type="protein sequence ID" value="GAG02823.1"/>
    <property type="molecule type" value="Genomic_DNA"/>
</dbReference>